<evidence type="ECO:0000256" key="3">
    <source>
        <dbReference type="ARBA" id="ARBA00022475"/>
    </source>
</evidence>
<sequence>MRPAIQLRLAVYLAVLLGVLGWMHVRTRAPAPIDIVVGEGRIMVSGEPLTLDALASHVSHARQHDPRRQVRISVDARAPSMVLIPVLETLQRSGIGLDEIQVVADP</sequence>
<dbReference type="STRING" id="1076937.SAMN04488120_1086"/>
<dbReference type="GO" id="GO:0015031">
    <property type="term" value="P:protein transport"/>
    <property type="evidence" value="ECO:0007669"/>
    <property type="project" value="UniProtKB-KW"/>
</dbReference>
<dbReference type="Pfam" id="PF02472">
    <property type="entry name" value="ExbD"/>
    <property type="match status" value="1"/>
</dbReference>
<protein>
    <submittedName>
        <fullName evidence="9">Biopolymer transport protein ExbD/TolR</fullName>
    </submittedName>
</protein>
<dbReference type="RefSeq" id="WP_159431139.1">
    <property type="nucleotide sequence ID" value="NZ_FOOC01000008.1"/>
</dbReference>
<keyword evidence="7" id="KW-0653">Protein transport</keyword>
<dbReference type="GO" id="GO:0005886">
    <property type="term" value="C:plasma membrane"/>
    <property type="evidence" value="ECO:0007669"/>
    <property type="project" value="UniProtKB-SubCell"/>
</dbReference>
<evidence type="ECO:0000256" key="8">
    <source>
        <dbReference type="SAM" id="Phobius"/>
    </source>
</evidence>
<organism evidence="9 10">
    <name type="scientific">Fontimonas thermophila</name>
    <dbReference type="NCBI Taxonomy" id="1076937"/>
    <lineage>
        <taxon>Bacteria</taxon>
        <taxon>Pseudomonadati</taxon>
        <taxon>Pseudomonadota</taxon>
        <taxon>Gammaproteobacteria</taxon>
        <taxon>Nevskiales</taxon>
        <taxon>Nevskiaceae</taxon>
        <taxon>Fontimonas</taxon>
    </lineage>
</organism>
<keyword evidence="7" id="KW-0813">Transport</keyword>
<keyword evidence="6 8" id="KW-0472">Membrane</keyword>
<reference evidence="9 10" key="1">
    <citation type="submission" date="2016-10" db="EMBL/GenBank/DDBJ databases">
        <authorList>
            <person name="de Groot N.N."/>
        </authorList>
    </citation>
    <scope>NUCLEOTIDE SEQUENCE [LARGE SCALE GENOMIC DNA]</scope>
    <source>
        <strain evidence="9 10">DSM 23609</strain>
    </source>
</reference>
<evidence type="ECO:0000256" key="6">
    <source>
        <dbReference type="ARBA" id="ARBA00023136"/>
    </source>
</evidence>
<dbReference type="GO" id="GO:0022857">
    <property type="term" value="F:transmembrane transporter activity"/>
    <property type="evidence" value="ECO:0007669"/>
    <property type="project" value="InterPro"/>
</dbReference>
<comment type="subcellular location">
    <subcellularLocation>
        <location evidence="1">Cell membrane</location>
        <topology evidence="1">Single-pass membrane protein</topology>
    </subcellularLocation>
    <subcellularLocation>
        <location evidence="7">Cell membrane</location>
        <topology evidence="7">Single-pass type II membrane protein</topology>
    </subcellularLocation>
</comment>
<accession>A0A1I2JJH9</accession>
<gene>
    <name evidence="9" type="ORF">SAMN04488120_1086</name>
</gene>
<evidence type="ECO:0000313" key="9">
    <source>
        <dbReference type="EMBL" id="SFF54409.1"/>
    </source>
</evidence>
<proteinExistence type="inferred from homology"/>
<name>A0A1I2JJH9_9GAMM</name>
<dbReference type="EMBL" id="FOOC01000008">
    <property type="protein sequence ID" value="SFF54409.1"/>
    <property type="molecule type" value="Genomic_DNA"/>
</dbReference>
<evidence type="ECO:0000256" key="7">
    <source>
        <dbReference type="RuleBase" id="RU003879"/>
    </source>
</evidence>
<evidence type="ECO:0000256" key="2">
    <source>
        <dbReference type="ARBA" id="ARBA00005811"/>
    </source>
</evidence>
<dbReference type="Gene3D" id="3.30.420.270">
    <property type="match status" value="1"/>
</dbReference>
<evidence type="ECO:0000256" key="5">
    <source>
        <dbReference type="ARBA" id="ARBA00022989"/>
    </source>
</evidence>
<feature type="transmembrane region" description="Helical" evidence="8">
    <location>
        <begin position="7"/>
        <end position="25"/>
    </location>
</feature>
<evidence type="ECO:0000256" key="1">
    <source>
        <dbReference type="ARBA" id="ARBA00004162"/>
    </source>
</evidence>
<evidence type="ECO:0000313" key="10">
    <source>
        <dbReference type="Proteomes" id="UP000199771"/>
    </source>
</evidence>
<evidence type="ECO:0000256" key="4">
    <source>
        <dbReference type="ARBA" id="ARBA00022692"/>
    </source>
</evidence>
<keyword evidence="4 7" id="KW-0812">Transmembrane</keyword>
<dbReference type="Proteomes" id="UP000199771">
    <property type="component" value="Unassembled WGS sequence"/>
</dbReference>
<dbReference type="OrthoDB" id="9972528at2"/>
<dbReference type="AlphaFoldDB" id="A0A1I2JJH9"/>
<comment type="similarity">
    <text evidence="2 7">Belongs to the ExbD/TolR family.</text>
</comment>
<dbReference type="InterPro" id="IPR003400">
    <property type="entry name" value="ExbD"/>
</dbReference>
<keyword evidence="10" id="KW-1185">Reference proteome</keyword>
<keyword evidence="5 8" id="KW-1133">Transmembrane helix</keyword>
<keyword evidence="3" id="KW-1003">Cell membrane</keyword>